<protein>
    <submittedName>
        <fullName evidence="1">Uncharacterized protein</fullName>
    </submittedName>
</protein>
<name>A0AA36BBK5_OCTVU</name>
<dbReference type="EMBL" id="OX597825">
    <property type="protein sequence ID" value="CAI9731009.1"/>
    <property type="molecule type" value="Genomic_DNA"/>
</dbReference>
<sequence>MVDIHYKFHLQDKVTKNTTDNGKIFVKAFMQFGTEVELLPDIPEAVADQDMEGVEDVNPEAGDVDKVKYISVDTILDESSGLGLNM</sequence>
<dbReference type="Proteomes" id="UP001162480">
    <property type="component" value="Chromosome 12"/>
</dbReference>
<dbReference type="AlphaFoldDB" id="A0AA36BBK5"/>
<accession>A0AA36BBK5</accession>
<organism evidence="1 2">
    <name type="scientific">Octopus vulgaris</name>
    <name type="common">Common octopus</name>
    <dbReference type="NCBI Taxonomy" id="6645"/>
    <lineage>
        <taxon>Eukaryota</taxon>
        <taxon>Metazoa</taxon>
        <taxon>Spiralia</taxon>
        <taxon>Lophotrochozoa</taxon>
        <taxon>Mollusca</taxon>
        <taxon>Cephalopoda</taxon>
        <taxon>Coleoidea</taxon>
        <taxon>Octopodiformes</taxon>
        <taxon>Octopoda</taxon>
        <taxon>Incirrata</taxon>
        <taxon>Octopodidae</taxon>
        <taxon>Octopus</taxon>
    </lineage>
</organism>
<evidence type="ECO:0000313" key="2">
    <source>
        <dbReference type="Proteomes" id="UP001162480"/>
    </source>
</evidence>
<keyword evidence="2" id="KW-1185">Reference proteome</keyword>
<reference evidence="1" key="1">
    <citation type="submission" date="2023-08" db="EMBL/GenBank/DDBJ databases">
        <authorList>
            <person name="Alioto T."/>
            <person name="Alioto T."/>
            <person name="Gomez Garrido J."/>
        </authorList>
    </citation>
    <scope>NUCLEOTIDE SEQUENCE</scope>
</reference>
<proteinExistence type="predicted"/>
<gene>
    <name evidence="1" type="ORF">OCTVUL_1B005023</name>
</gene>
<evidence type="ECO:0000313" key="1">
    <source>
        <dbReference type="EMBL" id="CAI9731009.1"/>
    </source>
</evidence>